<feature type="domain" description="BED-type" evidence="10">
    <location>
        <begin position="8"/>
        <end position="52"/>
    </location>
</feature>
<sequence length="663" mass="75623">MNMDRKRKRKSAVWQFFTPVDDSKAICEVCKGVISYKSSITNLRSHLTHKHKAVILLPPSWKAESEDRSLIVGKNASYKNKPSLKLEQLDIHHVLEWEGETQGSVLPVIVNPGTSQQPSETKGNILQKGRYSDTTDTETSDKIEVVTSSDSRKRVKDCALLQLFLTDFQPYSIVNDKGFKDFVKELDPGYDLPSQEKISESFIPALYQNCLTKAEEMVQKATKLCLTTDLWTFQHEGNLLAVTGHLIDENFDLKSILLDCSELKMSFSCKDVESTLRRIMDKWNLKGKIQLAVSSNEKVLVEAFETGLSVKHFGYFMDSLSADVGDSLAMHSISELLEKVRRIVSFFNENPQVNESLFAFQKRQGLQSTKKLIIDEPTQWNTTFHMLKTFIKLEKGIRSVSKGSVCLDELEWVSVKELVKILHPFAAVTKLISEENFMVASYITVVTKGLMEGCIEVQSTLVSHRAKLFCKSILDALSSRFGNLECSDIMGITTYLDPRFKEVAFPDQDVEERIRDLIIKLLNDAVGDESNEQEDVRVEKPETDPLFKFFDRNARLLKPSNSQRNRGELEMQRYIDEELLPRNKNPLEWWRSKRCNYPHLSQIAMGYLCIVATSSMAELSYIEGGINKFERLRRLPSETAKHLASLHVNMKLFDGPLIQNFAI</sequence>
<evidence type="ECO:0000259" key="10">
    <source>
        <dbReference type="PROSITE" id="PS50808"/>
    </source>
</evidence>
<dbReference type="InterPro" id="IPR012337">
    <property type="entry name" value="RNaseH-like_sf"/>
</dbReference>
<keyword evidence="8" id="KW-0539">Nucleus</keyword>
<evidence type="ECO:0000256" key="9">
    <source>
        <dbReference type="PROSITE-ProRule" id="PRU00027"/>
    </source>
</evidence>
<dbReference type="PANTHER" id="PTHR46481:SF10">
    <property type="entry name" value="ZINC FINGER BED DOMAIN-CONTAINING PROTEIN 39"/>
    <property type="match status" value="1"/>
</dbReference>
<evidence type="ECO:0000256" key="6">
    <source>
        <dbReference type="ARBA" id="ARBA00023125"/>
    </source>
</evidence>
<evidence type="ECO:0000256" key="5">
    <source>
        <dbReference type="ARBA" id="ARBA00023015"/>
    </source>
</evidence>
<dbReference type="InterPro" id="IPR036236">
    <property type="entry name" value="Znf_C2H2_sf"/>
</dbReference>
<evidence type="ECO:0000313" key="11">
    <source>
        <dbReference type="EMBL" id="KAG8225382.1"/>
    </source>
</evidence>
<keyword evidence="4" id="KW-0862">Zinc</keyword>
<keyword evidence="6" id="KW-0238">DNA-binding</keyword>
<dbReference type="GO" id="GO:0005634">
    <property type="term" value="C:nucleus"/>
    <property type="evidence" value="ECO:0007669"/>
    <property type="project" value="UniProtKB-SubCell"/>
</dbReference>
<comment type="subcellular location">
    <subcellularLocation>
        <location evidence="1">Nucleus</location>
    </subcellularLocation>
</comment>
<evidence type="ECO:0000256" key="7">
    <source>
        <dbReference type="ARBA" id="ARBA00023163"/>
    </source>
</evidence>
<evidence type="ECO:0000256" key="1">
    <source>
        <dbReference type="ARBA" id="ARBA00004123"/>
    </source>
</evidence>
<dbReference type="GO" id="GO:0008270">
    <property type="term" value="F:zinc ion binding"/>
    <property type="evidence" value="ECO:0007669"/>
    <property type="project" value="UniProtKB-KW"/>
</dbReference>
<dbReference type="GO" id="GO:0046983">
    <property type="term" value="F:protein dimerization activity"/>
    <property type="evidence" value="ECO:0007669"/>
    <property type="project" value="InterPro"/>
</dbReference>
<dbReference type="GO" id="GO:0003677">
    <property type="term" value="F:DNA binding"/>
    <property type="evidence" value="ECO:0007669"/>
    <property type="project" value="UniProtKB-KW"/>
</dbReference>
<dbReference type="GO" id="GO:0009791">
    <property type="term" value="P:post-embryonic development"/>
    <property type="evidence" value="ECO:0007669"/>
    <property type="project" value="UniProtKB-ARBA"/>
</dbReference>
<dbReference type="Pfam" id="PF02892">
    <property type="entry name" value="zf-BED"/>
    <property type="match status" value="1"/>
</dbReference>
<dbReference type="InterPro" id="IPR008906">
    <property type="entry name" value="HATC_C_dom"/>
</dbReference>
<evidence type="ECO:0000313" key="12">
    <source>
        <dbReference type="Proteomes" id="UP000792457"/>
    </source>
</evidence>
<proteinExistence type="predicted"/>
<keyword evidence="2" id="KW-0479">Metal-binding</keyword>
<name>A0A8K0NXJ0_LADFU</name>
<dbReference type="OrthoDB" id="10060245at2759"/>
<evidence type="ECO:0000256" key="8">
    <source>
        <dbReference type="ARBA" id="ARBA00023242"/>
    </source>
</evidence>
<comment type="caution">
    <text evidence="11">The sequence shown here is derived from an EMBL/GenBank/DDBJ whole genome shotgun (WGS) entry which is preliminary data.</text>
</comment>
<dbReference type="EMBL" id="KZ308236">
    <property type="protein sequence ID" value="KAG8225382.1"/>
    <property type="molecule type" value="Genomic_DNA"/>
</dbReference>
<dbReference type="SUPFAM" id="SSF140996">
    <property type="entry name" value="Hermes dimerisation domain"/>
    <property type="match status" value="1"/>
</dbReference>
<accession>A0A8K0NXJ0</accession>
<keyword evidence="7" id="KW-0804">Transcription</keyword>
<gene>
    <name evidence="11" type="ORF">J437_LFUL016807</name>
</gene>
<dbReference type="PROSITE" id="PS50808">
    <property type="entry name" value="ZF_BED"/>
    <property type="match status" value="1"/>
</dbReference>
<dbReference type="AlphaFoldDB" id="A0A8K0NXJ0"/>
<dbReference type="InterPro" id="IPR052035">
    <property type="entry name" value="ZnF_BED_domain_contain"/>
</dbReference>
<evidence type="ECO:0000256" key="2">
    <source>
        <dbReference type="ARBA" id="ARBA00022723"/>
    </source>
</evidence>
<protein>
    <recommendedName>
        <fullName evidence="10">BED-type domain-containing protein</fullName>
    </recommendedName>
</protein>
<dbReference type="Proteomes" id="UP000792457">
    <property type="component" value="Unassembled WGS sequence"/>
</dbReference>
<keyword evidence="3 9" id="KW-0863">Zinc-finger</keyword>
<dbReference type="SUPFAM" id="SSF53098">
    <property type="entry name" value="Ribonuclease H-like"/>
    <property type="match status" value="1"/>
</dbReference>
<reference evidence="11" key="1">
    <citation type="submission" date="2013-04" db="EMBL/GenBank/DDBJ databases">
        <authorList>
            <person name="Qu J."/>
            <person name="Murali S.C."/>
            <person name="Bandaranaike D."/>
            <person name="Bellair M."/>
            <person name="Blankenburg K."/>
            <person name="Chao H."/>
            <person name="Dinh H."/>
            <person name="Doddapaneni H."/>
            <person name="Downs B."/>
            <person name="Dugan-Rocha S."/>
            <person name="Elkadiri S."/>
            <person name="Gnanaolivu R.D."/>
            <person name="Hernandez B."/>
            <person name="Javaid M."/>
            <person name="Jayaseelan J.C."/>
            <person name="Lee S."/>
            <person name="Li M."/>
            <person name="Ming W."/>
            <person name="Munidasa M."/>
            <person name="Muniz J."/>
            <person name="Nguyen L."/>
            <person name="Ongeri F."/>
            <person name="Osuji N."/>
            <person name="Pu L.-L."/>
            <person name="Puazo M."/>
            <person name="Qu C."/>
            <person name="Quiroz J."/>
            <person name="Raj R."/>
            <person name="Weissenberger G."/>
            <person name="Xin Y."/>
            <person name="Zou X."/>
            <person name="Han Y."/>
            <person name="Richards S."/>
            <person name="Worley K."/>
            <person name="Muzny D."/>
            <person name="Gibbs R."/>
        </authorList>
    </citation>
    <scope>NUCLEOTIDE SEQUENCE</scope>
    <source>
        <strain evidence="11">Sampled in the wild</strain>
    </source>
</reference>
<dbReference type="InterPro" id="IPR003656">
    <property type="entry name" value="Znf_BED"/>
</dbReference>
<keyword evidence="5" id="KW-0805">Transcription regulation</keyword>
<evidence type="ECO:0000256" key="4">
    <source>
        <dbReference type="ARBA" id="ARBA00022833"/>
    </source>
</evidence>
<evidence type="ECO:0000256" key="3">
    <source>
        <dbReference type="ARBA" id="ARBA00022771"/>
    </source>
</evidence>
<keyword evidence="12" id="KW-1185">Reference proteome</keyword>
<dbReference type="PANTHER" id="PTHR46481">
    <property type="entry name" value="ZINC FINGER BED DOMAIN-CONTAINING PROTEIN 4"/>
    <property type="match status" value="1"/>
</dbReference>
<dbReference type="SUPFAM" id="SSF57667">
    <property type="entry name" value="beta-beta-alpha zinc fingers"/>
    <property type="match status" value="1"/>
</dbReference>
<organism evidence="11 12">
    <name type="scientific">Ladona fulva</name>
    <name type="common">Scarce chaser dragonfly</name>
    <name type="synonym">Libellula fulva</name>
    <dbReference type="NCBI Taxonomy" id="123851"/>
    <lineage>
        <taxon>Eukaryota</taxon>
        <taxon>Metazoa</taxon>
        <taxon>Ecdysozoa</taxon>
        <taxon>Arthropoda</taxon>
        <taxon>Hexapoda</taxon>
        <taxon>Insecta</taxon>
        <taxon>Pterygota</taxon>
        <taxon>Palaeoptera</taxon>
        <taxon>Odonata</taxon>
        <taxon>Epiprocta</taxon>
        <taxon>Anisoptera</taxon>
        <taxon>Libelluloidea</taxon>
        <taxon>Libellulidae</taxon>
        <taxon>Ladona</taxon>
    </lineage>
</organism>
<reference evidence="11" key="2">
    <citation type="submission" date="2017-10" db="EMBL/GenBank/DDBJ databases">
        <title>Ladona fulva Genome sequencing and assembly.</title>
        <authorList>
            <person name="Murali S."/>
            <person name="Richards S."/>
            <person name="Bandaranaike D."/>
            <person name="Bellair M."/>
            <person name="Blankenburg K."/>
            <person name="Chao H."/>
            <person name="Dinh H."/>
            <person name="Doddapaneni H."/>
            <person name="Dugan-Rocha S."/>
            <person name="Elkadiri S."/>
            <person name="Gnanaolivu R."/>
            <person name="Hernandez B."/>
            <person name="Skinner E."/>
            <person name="Javaid M."/>
            <person name="Lee S."/>
            <person name="Li M."/>
            <person name="Ming W."/>
            <person name="Munidasa M."/>
            <person name="Muniz J."/>
            <person name="Nguyen L."/>
            <person name="Hughes D."/>
            <person name="Osuji N."/>
            <person name="Pu L.-L."/>
            <person name="Puazo M."/>
            <person name="Qu C."/>
            <person name="Quiroz J."/>
            <person name="Raj R."/>
            <person name="Weissenberger G."/>
            <person name="Xin Y."/>
            <person name="Zou X."/>
            <person name="Han Y."/>
            <person name="Worley K."/>
            <person name="Muzny D."/>
            <person name="Gibbs R."/>
        </authorList>
    </citation>
    <scope>NUCLEOTIDE SEQUENCE</scope>
    <source>
        <strain evidence="11">Sampled in the wild</strain>
    </source>
</reference>
<dbReference type="SMART" id="SM00614">
    <property type="entry name" value="ZnF_BED"/>
    <property type="match status" value="1"/>
</dbReference>
<dbReference type="Pfam" id="PF05699">
    <property type="entry name" value="Dimer_Tnp_hAT"/>
    <property type="match status" value="1"/>
</dbReference>